<evidence type="ECO:0000256" key="1">
    <source>
        <dbReference type="ARBA" id="ARBA00022553"/>
    </source>
</evidence>
<dbReference type="SMART" id="SM00421">
    <property type="entry name" value="HTH_LUXR"/>
    <property type="match status" value="1"/>
</dbReference>
<dbReference type="SMART" id="SM00448">
    <property type="entry name" value="REC"/>
    <property type="match status" value="1"/>
</dbReference>
<keyword evidence="4 9" id="KW-0238">DNA-binding</keyword>
<evidence type="ECO:0000256" key="5">
    <source>
        <dbReference type="ARBA" id="ARBA00023163"/>
    </source>
</evidence>
<dbReference type="CDD" id="cd17535">
    <property type="entry name" value="REC_NarL-like"/>
    <property type="match status" value="1"/>
</dbReference>
<dbReference type="InterPro" id="IPR058245">
    <property type="entry name" value="NreC/VraR/RcsB-like_REC"/>
</dbReference>
<dbReference type="GO" id="GO:0006355">
    <property type="term" value="P:regulation of DNA-templated transcription"/>
    <property type="evidence" value="ECO:0007669"/>
    <property type="project" value="InterPro"/>
</dbReference>
<evidence type="ECO:0000256" key="3">
    <source>
        <dbReference type="ARBA" id="ARBA00023015"/>
    </source>
</evidence>
<dbReference type="NCBIfam" id="NF007018">
    <property type="entry name" value="PRK09483.1"/>
    <property type="match status" value="1"/>
</dbReference>
<dbReference type="STRING" id="197479.BFW38_07480"/>
<dbReference type="SUPFAM" id="SSF46894">
    <property type="entry name" value="C-terminal effector domain of the bipartite response regulators"/>
    <property type="match status" value="1"/>
</dbReference>
<feature type="domain" description="Response regulatory" evidence="8">
    <location>
        <begin position="3"/>
        <end position="119"/>
    </location>
</feature>
<dbReference type="AlphaFoldDB" id="A0A1E2V9T6"/>
<keyword evidence="5" id="KW-0804">Transcription</keyword>
<dbReference type="PRINTS" id="PR00038">
    <property type="entry name" value="HTHLUXR"/>
</dbReference>
<dbReference type="Pfam" id="PF00072">
    <property type="entry name" value="Response_reg"/>
    <property type="match status" value="1"/>
</dbReference>
<keyword evidence="1 6" id="KW-0597">Phosphoprotein</keyword>
<dbReference type="PANTHER" id="PTHR43214:SF3">
    <property type="entry name" value="RESPONSE REGULATOR UVRY"/>
    <property type="match status" value="1"/>
</dbReference>
<proteinExistence type="predicted"/>
<sequence length="216" mass="24106">MIKVLIVDDHHLIRTGIQRMLADVDGLSVVGEAEDGEHSIAKVRELSPDVVLMDVKMPGIGGIEATRKITRAYPDTRVIGLTAYGEDTYAQRLLQAGANGYLTKGASLDEMVRAIRVVNSGQSYIDPTIASTLVTKQLQGQGQNPFDVLSEREMQVALMIVNCQRVQEIADRLFVSPRTINTYRYRIFEKLDIRNDVELTHLAMRHGLIEIDMPNT</sequence>
<name>A0A1E2V9T6_9GAMM</name>
<dbReference type="InterPro" id="IPR011006">
    <property type="entry name" value="CheY-like_superfamily"/>
</dbReference>
<dbReference type="InterPro" id="IPR001789">
    <property type="entry name" value="Sig_transdc_resp-reg_receiver"/>
</dbReference>
<dbReference type="SUPFAM" id="SSF52172">
    <property type="entry name" value="CheY-like"/>
    <property type="match status" value="1"/>
</dbReference>
<dbReference type="Gene3D" id="3.40.50.2300">
    <property type="match status" value="1"/>
</dbReference>
<evidence type="ECO:0000256" key="6">
    <source>
        <dbReference type="PROSITE-ProRule" id="PRU00169"/>
    </source>
</evidence>
<dbReference type="Pfam" id="PF00196">
    <property type="entry name" value="GerE"/>
    <property type="match status" value="1"/>
</dbReference>
<keyword evidence="10" id="KW-1185">Reference proteome</keyword>
<evidence type="ECO:0000313" key="9">
    <source>
        <dbReference type="EMBL" id="ODC03415.1"/>
    </source>
</evidence>
<comment type="caution">
    <text evidence="9">The sequence shown here is derived from an EMBL/GenBank/DDBJ whole genome shotgun (WGS) entry which is preliminary data.</text>
</comment>
<dbReference type="RefSeq" id="WP_068997831.1">
    <property type="nucleotide sequence ID" value="NZ_MDTQ01000001.1"/>
</dbReference>
<dbReference type="PROSITE" id="PS00622">
    <property type="entry name" value="HTH_LUXR_1"/>
    <property type="match status" value="1"/>
</dbReference>
<dbReference type="InterPro" id="IPR000792">
    <property type="entry name" value="Tscrpt_reg_LuxR_C"/>
</dbReference>
<dbReference type="Proteomes" id="UP000094291">
    <property type="component" value="Unassembled WGS sequence"/>
</dbReference>
<dbReference type="InterPro" id="IPR039420">
    <property type="entry name" value="WalR-like"/>
</dbReference>
<keyword evidence="2" id="KW-0902">Two-component regulatory system</keyword>
<dbReference type="EMBL" id="MDTQ01000001">
    <property type="protein sequence ID" value="ODC03415.1"/>
    <property type="molecule type" value="Genomic_DNA"/>
</dbReference>
<feature type="domain" description="HTH luxR-type" evidence="7">
    <location>
        <begin position="142"/>
        <end position="207"/>
    </location>
</feature>
<gene>
    <name evidence="9" type="ORF">BFW38_07480</name>
</gene>
<evidence type="ECO:0000256" key="4">
    <source>
        <dbReference type="ARBA" id="ARBA00023125"/>
    </source>
</evidence>
<evidence type="ECO:0000259" key="7">
    <source>
        <dbReference type="PROSITE" id="PS50043"/>
    </source>
</evidence>
<keyword evidence="3" id="KW-0805">Transcription regulation</keyword>
<dbReference type="GO" id="GO:0000160">
    <property type="term" value="P:phosphorelay signal transduction system"/>
    <property type="evidence" value="ECO:0007669"/>
    <property type="project" value="UniProtKB-KW"/>
</dbReference>
<evidence type="ECO:0000259" key="8">
    <source>
        <dbReference type="PROSITE" id="PS50110"/>
    </source>
</evidence>
<dbReference type="InterPro" id="IPR016032">
    <property type="entry name" value="Sig_transdc_resp-reg_C-effctor"/>
</dbReference>
<dbReference type="PANTHER" id="PTHR43214">
    <property type="entry name" value="TWO-COMPONENT RESPONSE REGULATOR"/>
    <property type="match status" value="1"/>
</dbReference>
<organism evidence="9 10">
    <name type="scientific">Terasakiispira papahanaumokuakeensis</name>
    <dbReference type="NCBI Taxonomy" id="197479"/>
    <lineage>
        <taxon>Bacteria</taxon>
        <taxon>Pseudomonadati</taxon>
        <taxon>Pseudomonadota</taxon>
        <taxon>Gammaproteobacteria</taxon>
        <taxon>Oceanospirillales</taxon>
        <taxon>Terasakiispira</taxon>
    </lineage>
</organism>
<feature type="modified residue" description="4-aspartylphosphate" evidence="6">
    <location>
        <position position="54"/>
    </location>
</feature>
<evidence type="ECO:0000256" key="2">
    <source>
        <dbReference type="ARBA" id="ARBA00023012"/>
    </source>
</evidence>
<dbReference type="GO" id="GO:0003677">
    <property type="term" value="F:DNA binding"/>
    <property type="evidence" value="ECO:0007669"/>
    <property type="project" value="UniProtKB-KW"/>
</dbReference>
<dbReference type="OrthoDB" id="9796655at2"/>
<dbReference type="CDD" id="cd06170">
    <property type="entry name" value="LuxR_C_like"/>
    <property type="match status" value="1"/>
</dbReference>
<evidence type="ECO:0000313" key="10">
    <source>
        <dbReference type="Proteomes" id="UP000094291"/>
    </source>
</evidence>
<protein>
    <submittedName>
        <fullName evidence="9">DNA-binding response regulator</fullName>
    </submittedName>
</protein>
<accession>A0A1E2V9T6</accession>
<dbReference type="PROSITE" id="PS50043">
    <property type="entry name" value="HTH_LUXR_2"/>
    <property type="match status" value="1"/>
</dbReference>
<dbReference type="PROSITE" id="PS50110">
    <property type="entry name" value="RESPONSE_REGULATORY"/>
    <property type="match status" value="1"/>
</dbReference>
<reference evidence="9 10" key="1">
    <citation type="submission" date="2016-08" db="EMBL/GenBank/DDBJ databases">
        <authorList>
            <person name="Seilhamer J.J."/>
        </authorList>
    </citation>
    <scope>NUCLEOTIDE SEQUENCE [LARGE SCALE GENOMIC DNA]</scope>
    <source>
        <strain evidence="9 10">PH27A</strain>
    </source>
</reference>